<dbReference type="InterPro" id="IPR013856">
    <property type="entry name" value="Peptidase_M4_domain"/>
</dbReference>
<dbReference type="InterPro" id="IPR023612">
    <property type="entry name" value="Peptidase_M4"/>
</dbReference>
<dbReference type="Gene3D" id="3.10.170.10">
    <property type="match status" value="1"/>
</dbReference>
<dbReference type="InterPro" id="IPR050728">
    <property type="entry name" value="Zinc_Metalloprotease_M4"/>
</dbReference>
<dbReference type="InterPro" id="IPR001570">
    <property type="entry name" value="Peptidase_M4_C_domain"/>
</dbReference>
<evidence type="ECO:0000313" key="9">
    <source>
        <dbReference type="EMBL" id="KAK7506807.1"/>
    </source>
</evidence>
<dbReference type="Proteomes" id="UP001519460">
    <property type="component" value="Unassembled WGS sequence"/>
</dbReference>
<dbReference type="Gene3D" id="3.10.450.40">
    <property type="match status" value="1"/>
</dbReference>
<evidence type="ECO:0008006" key="11">
    <source>
        <dbReference type="Google" id="ProtNLM"/>
    </source>
</evidence>
<evidence type="ECO:0000259" key="7">
    <source>
        <dbReference type="Pfam" id="PF01447"/>
    </source>
</evidence>
<dbReference type="GO" id="GO:0046872">
    <property type="term" value="F:metal ion binding"/>
    <property type="evidence" value="ECO:0007669"/>
    <property type="project" value="UniProtKB-KW"/>
</dbReference>
<keyword evidence="6" id="KW-0482">Metalloprotease</keyword>
<dbReference type="EMBL" id="JACVVK020000005">
    <property type="protein sequence ID" value="KAK7506807.1"/>
    <property type="molecule type" value="Genomic_DNA"/>
</dbReference>
<evidence type="ECO:0000313" key="10">
    <source>
        <dbReference type="Proteomes" id="UP001519460"/>
    </source>
</evidence>
<keyword evidence="4" id="KW-0378">Hydrolase</keyword>
<dbReference type="PANTHER" id="PTHR33794:SF1">
    <property type="entry name" value="BACILLOLYSIN"/>
    <property type="match status" value="1"/>
</dbReference>
<dbReference type="AlphaFoldDB" id="A0ABD0M599"/>
<evidence type="ECO:0000256" key="5">
    <source>
        <dbReference type="ARBA" id="ARBA00022833"/>
    </source>
</evidence>
<dbReference type="CDD" id="cd09597">
    <property type="entry name" value="M4_TLP"/>
    <property type="match status" value="1"/>
</dbReference>
<sequence>MIFKENLNTAGKLVSGAVMTLETDSAEEHVLDASGAFYRNIEKDTDGSSSLDESGALEICLAHNLDERLVDDITHVKIQPEIFVDDNQRAFPGYFVQYLVLLEEEEERRPTCIVDARDQSVGVSWDALESCQDCEATGTGGNLKIGKIRYGELQRCLDVTRVGDTCYLENKYVRVINNNFTMIEKNDTLDVGYYDCKEIDDEVNGGYSSLLDAFFHGTVVGRMYEDWYGMSPLEDKMVFRVHFGHHFSDAFWNGYECQYGDGASSYHPLVAIDIVGHEVGHGVTEQNSNLYYYQQWGAINEAFSDMAGETAQAYLSDADWVAGIDITKENVPPKRYFDNPEIDNHSISHVDNYTDYMDPHFGSGVYNRVFYLLVHEYGLPIKEVFHVFLHANQMYWHHMSTYASGACDVMKAAYDLGQDGTRFREAFEDVGIEVCDPEEHILGLRNNDTYRDITVSKDVTPTFRFSFPNFDATRVEVNASSAWGEVLIVMSNKTWGSEYDEFEIFVSGHGSVACEFPPYFPTTHLTIELKTDPKNRLTDVTLVAVARPMSLYNFENLTQPALMCY</sequence>
<dbReference type="PRINTS" id="PR00730">
    <property type="entry name" value="THERMOLYSIN"/>
</dbReference>
<dbReference type="Gene3D" id="1.10.390.10">
    <property type="entry name" value="Neutral Protease Domain 2"/>
    <property type="match status" value="1"/>
</dbReference>
<dbReference type="InterPro" id="IPR027268">
    <property type="entry name" value="Peptidase_M4/M1_CTD_sf"/>
</dbReference>
<keyword evidence="10" id="KW-1185">Reference proteome</keyword>
<gene>
    <name evidence="9" type="ORF">BaRGS_00001658</name>
</gene>
<comment type="caution">
    <text evidence="9">The sequence shown here is derived from an EMBL/GenBank/DDBJ whole genome shotgun (WGS) entry which is preliminary data.</text>
</comment>
<dbReference type="Pfam" id="PF01447">
    <property type="entry name" value="Peptidase_M4"/>
    <property type="match status" value="1"/>
</dbReference>
<dbReference type="GO" id="GO:0006508">
    <property type="term" value="P:proteolysis"/>
    <property type="evidence" value="ECO:0007669"/>
    <property type="project" value="UniProtKB-KW"/>
</dbReference>
<keyword evidence="2" id="KW-0645">Protease</keyword>
<protein>
    <recommendedName>
        <fullName evidence="11">Neutral metalloproteinase</fullName>
    </recommendedName>
</protein>
<evidence type="ECO:0000256" key="2">
    <source>
        <dbReference type="ARBA" id="ARBA00022670"/>
    </source>
</evidence>
<dbReference type="SUPFAM" id="SSF55486">
    <property type="entry name" value="Metalloproteases ('zincins'), catalytic domain"/>
    <property type="match status" value="1"/>
</dbReference>
<comment type="similarity">
    <text evidence="1">Belongs to the peptidase M4 family.</text>
</comment>
<accession>A0ABD0M599</accession>
<feature type="domain" description="Peptidase M4" evidence="7">
    <location>
        <begin position="145"/>
        <end position="285"/>
    </location>
</feature>
<reference evidence="9 10" key="1">
    <citation type="journal article" date="2023" name="Sci. Data">
        <title>Genome assembly of the Korean intertidal mud-creeper Batillaria attramentaria.</title>
        <authorList>
            <person name="Patra A.K."/>
            <person name="Ho P.T."/>
            <person name="Jun S."/>
            <person name="Lee S.J."/>
            <person name="Kim Y."/>
            <person name="Won Y.J."/>
        </authorList>
    </citation>
    <scope>NUCLEOTIDE SEQUENCE [LARGE SCALE GENOMIC DNA]</scope>
    <source>
        <strain evidence="9">Wonlab-2016</strain>
    </source>
</reference>
<dbReference type="GO" id="GO:0008237">
    <property type="term" value="F:metallopeptidase activity"/>
    <property type="evidence" value="ECO:0007669"/>
    <property type="project" value="UniProtKB-KW"/>
</dbReference>
<dbReference type="PANTHER" id="PTHR33794">
    <property type="entry name" value="BACILLOLYSIN"/>
    <property type="match status" value="1"/>
</dbReference>
<feature type="domain" description="Peptidase M4 C-terminal" evidence="8">
    <location>
        <begin position="288"/>
        <end position="432"/>
    </location>
</feature>
<evidence type="ECO:0000256" key="4">
    <source>
        <dbReference type="ARBA" id="ARBA00022801"/>
    </source>
</evidence>
<keyword evidence="5" id="KW-0862">Zinc</keyword>
<dbReference type="Pfam" id="PF02868">
    <property type="entry name" value="Peptidase_M4_C"/>
    <property type="match status" value="1"/>
</dbReference>
<evidence type="ECO:0000256" key="6">
    <source>
        <dbReference type="ARBA" id="ARBA00023049"/>
    </source>
</evidence>
<organism evidence="9 10">
    <name type="scientific">Batillaria attramentaria</name>
    <dbReference type="NCBI Taxonomy" id="370345"/>
    <lineage>
        <taxon>Eukaryota</taxon>
        <taxon>Metazoa</taxon>
        <taxon>Spiralia</taxon>
        <taxon>Lophotrochozoa</taxon>
        <taxon>Mollusca</taxon>
        <taxon>Gastropoda</taxon>
        <taxon>Caenogastropoda</taxon>
        <taxon>Sorbeoconcha</taxon>
        <taxon>Cerithioidea</taxon>
        <taxon>Batillariidae</taxon>
        <taxon>Batillaria</taxon>
    </lineage>
</organism>
<name>A0ABD0M599_9CAEN</name>
<evidence type="ECO:0000259" key="8">
    <source>
        <dbReference type="Pfam" id="PF02868"/>
    </source>
</evidence>
<evidence type="ECO:0000256" key="1">
    <source>
        <dbReference type="ARBA" id="ARBA00009388"/>
    </source>
</evidence>
<proteinExistence type="inferred from homology"/>
<keyword evidence="3" id="KW-0479">Metal-binding</keyword>
<evidence type="ECO:0000256" key="3">
    <source>
        <dbReference type="ARBA" id="ARBA00022723"/>
    </source>
</evidence>